<evidence type="ECO:0008006" key="3">
    <source>
        <dbReference type="Google" id="ProtNLM"/>
    </source>
</evidence>
<accession>A0A9D4C8E9</accession>
<evidence type="ECO:0000313" key="2">
    <source>
        <dbReference type="Proteomes" id="UP000828390"/>
    </source>
</evidence>
<gene>
    <name evidence="1" type="ORF">DPMN_061809</name>
</gene>
<sequence length="208" mass="23282">MSDDGHSYECIFCALCKKWFPGNGVWTKIGCSSPRLDAITCREISAQYQSCISAELNNASQINQVNKEMESKEGKALVDTQKVLYFLIQNNLLHTTLFKPLVDLCIELGATNLGYLNKAKNAQYTNPGIFGEFLQCQADTVEEDVRQRVTNSEVFGLMVDEYTDVSSRKHLALVAKYNDNETINLAFLQDIQLQLALLTSSTHPLKTS</sequence>
<name>A0A9D4C8E9_DREPO</name>
<evidence type="ECO:0000313" key="1">
    <source>
        <dbReference type="EMBL" id="KAH3718981.1"/>
    </source>
</evidence>
<dbReference type="EMBL" id="JAIWYP010000013">
    <property type="protein sequence ID" value="KAH3718981.1"/>
    <property type="molecule type" value="Genomic_DNA"/>
</dbReference>
<comment type="caution">
    <text evidence="1">The sequence shown here is derived from an EMBL/GenBank/DDBJ whole genome shotgun (WGS) entry which is preliminary data.</text>
</comment>
<proteinExistence type="predicted"/>
<dbReference type="Proteomes" id="UP000828390">
    <property type="component" value="Unassembled WGS sequence"/>
</dbReference>
<reference evidence="1" key="1">
    <citation type="journal article" date="2019" name="bioRxiv">
        <title>The Genome of the Zebra Mussel, Dreissena polymorpha: A Resource for Invasive Species Research.</title>
        <authorList>
            <person name="McCartney M.A."/>
            <person name="Auch B."/>
            <person name="Kono T."/>
            <person name="Mallez S."/>
            <person name="Zhang Y."/>
            <person name="Obille A."/>
            <person name="Becker A."/>
            <person name="Abrahante J.E."/>
            <person name="Garbe J."/>
            <person name="Badalamenti J.P."/>
            <person name="Herman A."/>
            <person name="Mangelson H."/>
            <person name="Liachko I."/>
            <person name="Sullivan S."/>
            <person name="Sone E.D."/>
            <person name="Koren S."/>
            <person name="Silverstein K.A.T."/>
            <person name="Beckman K.B."/>
            <person name="Gohl D.M."/>
        </authorList>
    </citation>
    <scope>NUCLEOTIDE SEQUENCE</scope>
    <source>
        <strain evidence="1">Duluth1</strain>
        <tissue evidence="1">Whole animal</tissue>
    </source>
</reference>
<dbReference type="PANTHER" id="PTHR46880:SF5">
    <property type="entry name" value="DUF4371 DOMAIN-CONTAINING PROTEIN"/>
    <property type="match status" value="1"/>
</dbReference>
<dbReference type="AlphaFoldDB" id="A0A9D4C8E9"/>
<dbReference type="PANTHER" id="PTHR46880">
    <property type="entry name" value="RAS-ASSOCIATING DOMAIN-CONTAINING PROTEIN"/>
    <property type="match status" value="1"/>
</dbReference>
<keyword evidence="2" id="KW-1185">Reference proteome</keyword>
<protein>
    <recommendedName>
        <fullName evidence="3">DUF4371 domain-containing protein</fullName>
    </recommendedName>
</protein>
<reference evidence="1" key="2">
    <citation type="submission" date="2020-11" db="EMBL/GenBank/DDBJ databases">
        <authorList>
            <person name="McCartney M.A."/>
            <person name="Auch B."/>
            <person name="Kono T."/>
            <person name="Mallez S."/>
            <person name="Becker A."/>
            <person name="Gohl D.M."/>
            <person name="Silverstein K.A.T."/>
            <person name="Koren S."/>
            <person name="Bechman K.B."/>
            <person name="Herman A."/>
            <person name="Abrahante J.E."/>
            <person name="Garbe J."/>
        </authorList>
    </citation>
    <scope>NUCLEOTIDE SEQUENCE</scope>
    <source>
        <strain evidence="1">Duluth1</strain>
        <tissue evidence="1">Whole animal</tissue>
    </source>
</reference>
<organism evidence="1 2">
    <name type="scientific">Dreissena polymorpha</name>
    <name type="common">Zebra mussel</name>
    <name type="synonym">Mytilus polymorpha</name>
    <dbReference type="NCBI Taxonomy" id="45954"/>
    <lineage>
        <taxon>Eukaryota</taxon>
        <taxon>Metazoa</taxon>
        <taxon>Spiralia</taxon>
        <taxon>Lophotrochozoa</taxon>
        <taxon>Mollusca</taxon>
        <taxon>Bivalvia</taxon>
        <taxon>Autobranchia</taxon>
        <taxon>Heteroconchia</taxon>
        <taxon>Euheterodonta</taxon>
        <taxon>Imparidentia</taxon>
        <taxon>Neoheterodontei</taxon>
        <taxon>Myida</taxon>
        <taxon>Dreissenoidea</taxon>
        <taxon>Dreissenidae</taxon>
        <taxon>Dreissena</taxon>
    </lineage>
</organism>